<dbReference type="InterPro" id="IPR004101">
    <property type="entry name" value="Mur_ligase_C"/>
</dbReference>
<dbReference type="GO" id="GO:0046872">
    <property type="term" value="F:metal ion binding"/>
    <property type="evidence" value="ECO:0007669"/>
    <property type="project" value="UniProtKB-KW"/>
</dbReference>
<evidence type="ECO:0000256" key="12">
    <source>
        <dbReference type="ARBA" id="ARBA00022840"/>
    </source>
</evidence>
<dbReference type="GO" id="GO:0046656">
    <property type="term" value="P:folic acid biosynthetic process"/>
    <property type="evidence" value="ECO:0007669"/>
    <property type="project" value="UniProtKB-KW"/>
</dbReference>
<dbReference type="InterPro" id="IPR013221">
    <property type="entry name" value="Mur_ligase_cen"/>
</dbReference>
<dbReference type="Pfam" id="PF02875">
    <property type="entry name" value="Mur_ligase_C"/>
    <property type="match status" value="1"/>
</dbReference>
<evidence type="ECO:0000256" key="6">
    <source>
        <dbReference type="ARBA" id="ARBA00013023"/>
    </source>
</evidence>
<dbReference type="PATRIC" id="fig|520762.4.peg.3316"/>
<dbReference type="PANTHER" id="PTHR11136">
    <property type="entry name" value="FOLYLPOLYGLUTAMATE SYNTHASE-RELATED"/>
    <property type="match status" value="1"/>
</dbReference>
<evidence type="ECO:0000313" key="22">
    <source>
        <dbReference type="Proteomes" id="UP000070456"/>
    </source>
</evidence>
<gene>
    <name evidence="21" type="primary">fgs</name>
    <name evidence="21" type="ORF">AN619_30090</name>
</gene>
<evidence type="ECO:0000256" key="7">
    <source>
        <dbReference type="ARBA" id="ARBA00013025"/>
    </source>
</evidence>
<evidence type="ECO:0000313" key="21">
    <source>
        <dbReference type="EMBL" id="KXG73641.1"/>
    </source>
</evidence>
<dbReference type="EC" id="6.3.2.17" evidence="7"/>
<dbReference type="Proteomes" id="UP000070456">
    <property type="component" value="Unassembled WGS sequence"/>
</dbReference>
<keyword evidence="12 18" id="KW-0067">ATP-binding</keyword>
<keyword evidence="9 18" id="KW-0436">Ligase</keyword>
<comment type="cofactor">
    <cofactor evidence="1">
        <name>Mg(2+)</name>
        <dbReference type="ChEBI" id="CHEBI:18420"/>
    </cofactor>
</comment>
<dbReference type="InterPro" id="IPR001645">
    <property type="entry name" value="Folylpolyglutamate_synth"/>
</dbReference>
<evidence type="ECO:0000256" key="4">
    <source>
        <dbReference type="ARBA" id="ARBA00008276"/>
    </source>
</evidence>
<dbReference type="Gene3D" id="3.90.190.20">
    <property type="entry name" value="Mur ligase, C-terminal domain"/>
    <property type="match status" value="1"/>
</dbReference>
<dbReference type="EMBL" id="LOEE01000087">
    <property type="protein sequence ID" value="KXG73641.1"/>
    <property type="molecule type" value="Genomic_DNA"/>
</dbReference>
<evidence type="ECO:0000259" key="20">
    <source>
        <dbReference type="Pfam" id="PF08245"/>
    </source>
</evidence>
<dbReference type="PROSITE" id="PS01011">
    <property type="entry name" value="FOLYLPOLYGLU_SYNT_1"/>
    <property type="match status" value="1"/>
</dbReference>
<comment type="catalytic activity">
    <reaction evidence="17">
        <text>7,8-dihydropteroate + L-glutamate + ATP = 7,8-dihydrofolate + ADP + phosphate + H(+)</text>
        <dbReference type="Rhea" id="RHEA:23584"/>
        <dbReference type="ChEBI" id="CHEBI:15378"/>
        <dbReference type="ChEBI" id="CHEBI:17839"/>
        <dbReference type="ChEBI" id="CHEBI:29985"/>
        <dbReference type="ChEBI" id="CHEBI:30616"/>
        <dbReference type="ChEBI" id="CHEBI:43474"/>
        <dbReference type="ChEBI" id="CHEBI:57451"/>
        <dbReference type="ChEBI" id="CHEBI:456216"/>
        <dbReference type="EC" id="6.3.2.12"/>
    </reaction>
</comment>
<dbReference type="Gene3D" id="3.40.1190.10">
    <property type="entry name" value="Mur-like, catalytic domain"/>
    <property type="match status" value="1"/>
</dbReference>
<evidence type="ECO:0000256" key="13">
    <source>
        <dbReference type="ARBA" id="ARBA00022842"/>
    </source>
</evidence>
<evidence type="ECO:0000256" key="10">
    <source>
        <dbReference type="ARBA" id="ARBA00022723"/>
    </source>
</evidence>
<accession>A0A140KZB6</accession>
<dbReference type="Pfam" id="PF08245">
    <property type="entry name" value="Mur_ligase_M"/>
    <property type="match status" value="1"/>
</dbReference>
<dbReference type="GO" id="GO:0005737">
    <property type="term" value="C:cytoplasm"/>
    <property type="evidence" value="ECO:0007669"/>
    <property type="project" value="TreeGrafter"/>
</dbReference>
<name>A0A140KZB6_9FIRM</name>
<dbReference type="SUPFAM" id="SSF53623">
    <property type="entry name" value="MurD-like peptide ligases, catalytic domain"/>
    <property type="match status" value="1"/>
</dbReference>
<dbReference type="GO" id="GO:0004326">
    <property type="term" value="F:tetrahydrofolylpolyglutamate synthase activity"/>
    <property type="evidence" value="ECO:0007669"/>
    <property type="project" value="UniProtKB-EC"/>
</dbReference>
<feature type="domain" description="Mur ligase central" evidence="20">
    <location>
        <begin position="44"/>
        <end position="270"/>
    </location>
</feature>
<dbReference type="InterPro" id="IPR036615">
    <property type="entry name" value="Mur_ligase_C_dom_sf"/>
</dbReference>
<evidence type="ECO:0000256" key="11">
    <source>
        <dbReference type="ARBA" id="ARBA00022741"/>
    </source>
</evidence>
<evidence type="ECO:0000256" key="16">
    <source>
        <dbReference type="ARBA" id="ARBA00047493"/>
    </source>
</evidence>
<evidence type="ECO:0000256" key="2">
    <source>
        <dbReference type="ARBA" id="ARBA00004799"/>
    </source>
</evidence>
<keyword evidence="11 18" id="KW-0547">Nucleotide-binding</keyword>
<comment type="similarity">
    <text evidence="4 18">Belongs to the folylpolyglutamate synthase family.</text>
</comment>
<dbReference type="EC" id="6.3.2.12" evidence="6"/>
<keyword evidence="14" id="KW-0289">Folate biosynthesis</keyword>
<keyword evidence="22" id="KW-1185">Reference proteome</keyword>
<dbReference type="RefSeq" id="WP_068558081.1">
    <property type="nucleotide sequence ID" value="NZ_LOEE01000087.1"/>
</dbReference>
<dbReference type="OrthoDB" id="9809356at2"/>
<proteinExistence type="inferred from homology"/>
<evidence type="ECO:0000256" key="15">
    <source>
        <dbReference type="ARBA" id="ARBA00030592"/>
    </source>
</evidence>
<dbReference type="InterPro" id="IPR036565">
    <property type="entry name" value="Mur-like_cat_sf"/>
</dbReference>
<dbReference type="STRING" id="520762.AN619_30090"/>
<evidence type="ECO:0000256" key="18">
    <source>
        <dbReference type="PIRNR" id="PIRNR001563"/>
    </source>
</evidence>
<comment type="subunit">
    <text evidence="5">Monomer.</text>
</comment>
<comment type="catalytic activity">
    <reaction evidence="16">
        <text>(6S)-5,6,7,8-tetrahydrofolyl-(gamma-L-Glu)(n) + L-glutamate + ATP = (6S)-5,6,7,8-tetrahydrofolyl-(gamma-L-Glu)(n+1) + ADP + phosphate + H(+)</text>
        <dbReference type="Rhea" id="RHEA:10580"/>
        <dbReference type="Rhea" id="RHEA-COMP:14738"/>
        <dbReference type="Rhea" id="RHEA-COMP:14740"/>
        <dbReference type="ChEBI" id="CHEBI:15378"/>
        <dbReference type="ChEBI" id="CHEBI:29985"/>
        <dbReference type="ChEBI" id="CHEBI:30616"/>
        <dbReference type="ChEBI" id="CHEBI:43474"/>
        <dbReference type="ChEBI" id="CHEBI:141005"/>
        <dbReference type="ChEBI" id="CHEBI:456216"/>
        <dbReference type="EC" id="6.3.2.17"/>
    </reaction>
</comment>
<reference evidence="21 22" key="1">
    <citation type="submission" date="2015-12" db="EMBL/GenBank/DDBJ databases">
        <title>Draft genome sequence of the thermoanaerobe Thermotalea metallivorans, an isolate from the runoff channel of the Great Artesian Basin, Australia.</title>
        <authorList>
            <person name="Patel B.K."/>
        </authorList>
    </citation>
    <scope>NUCLEOTIDE SEQUENCE [LARGE SCALE GENOMIC DNA]</scope>
    <source>
        <strain evidence="21 22">B2-1</strain>
    </source>
</reference>
<evidence type="ECO:0000256" key="3">
    <source>
        <dbReference type="ARBA" id="ARBA00005150"/>
    </source>
</evidence>
<comment type="pathway">
    <text evidence="3">Cofactor biosynthesis; tetrahydrofolylpolyglutamate biosynthesis.</text>
</comment>
<dbReference type="PANTHER" id="PTHR11136:SF0">
    <property type="entry name" value="DIHYDROFOLATE SYNTHETASE-RELATED"/>
    <property type="match status" value="1"/>
</dbReference>
<dbReference type="GO" id="GO:0005524">
    <property type="term" value="F:ATP binding"/>
    <property type="evidence" value="ECO:0007669"/>
    <property type="project" value="UniProtKB-KW"/>
</dbReference>
<dbReference type="PIRSF" id="PIRSF001563">
    <property type="entry name" value="Folylpolyglu_synth"/>
    <property type="match status" value="1"/>
</dbReference>
<evidence type="ECO:0000256" key="8">
    <source>
        <dbReference type="ARBA" id="ARBA00019357"/>
    </source>
</evidence>
<dbReference type="NCBIfam" id="TIGR01499">
    <property type="entry name" value="folC"/>
    <property type="match status" value="1"/>
</dbReference>
<dbReference type="FunFam" id="3.40.1190.10:FF:000004">
    <property type="entry name" value="Dihydrofolate synthase/folylpolyglutamate synthase"/>
    <property type="match status" value="1"/>
</dbReference>
<evidence type="ECO:0000256" key="5">
    <source>
        <dbReference type="ARBA" id="ARBA00011245"/>
    </source>
</evidence>
<protein>
    <recommendedName>
        <fullName evidence="8">Dihydrofolate synthase/folylpolyglutamate synthase</fullName>
        <ecNumber evidence="6">6.3.2.12</ecNumber>
        <ecNumber evidence="7">6.3.2.17</ecNumber>
    </recommendedName>
    <alternativeName>
        <fullName evidence="15">Tetrahydrofolylpolyglutamate synthase</fullName>
    </alternativeName>
</protein>
<dbReference type="InterPro" id="IPR018109">
    <property type="entry name" value="Folylpolyglutamate_synth_CS"/>
</dbReference>
<evidence type="ECO:0000256" key="1">
    <source>
        <dbReference type="ARBA" id="ARBA00001946"/>
    </source>
</evidence>
<keyword evidence="13" id="KW-0460">Magnesium</keyword>
<evidence type="ECO:0000256" key="17">
    <source>
        <dbReference type="ARBA" id="ARBA00049161"/>
    </source>
</evidence>
<dbReference type="SUPFAM" id="SSF53244">
    <property type="entry name" value="MurD-like peptide ligases, peptide-binding domain"/>
    <property type="match status" value="1"/>
</dbReference>
<keyword evidence="10" id="KW-0479">Metal-binding</keyword>
<evidence type="ECO:0000259" key="19">
    <source>
        <dbReference type="Pfam" id="PF02875"/>
    </source>
</evidence>
<dbReference type="GO" id="GO:0008841">
    <property type="term" value="F:dihydrofolate synthase activity"/>
    <property type="evidence" value="ECO:0007669"/>
    <property type="project" value="UniProtKB-EC"/>
</dbReference>
<dbReference type="PROSITE" id="PS01012">
    <property type="entry name" value="FOLYLPOLYGLU_SYNT_2"/>
    <property type="match status" value="1"/>
</dbReference>
<comment type="caution">
    <text evidence="21">The sequence shown here is derived from an EMBL/GenBank/DDBJ whole genome shotgun (WGS) entry which is preliminary data.</text>
</comment>
<feature type="domain" description="Mur ligase C-terminal" evidence="19">
    <location>
        <begin position="298"/>
        <end position="417"/>
    </location>
</feature>
<evidence type="ECO:0000256" key="14">
    <source>
        <dbReference type="ARBA" id="ARBA00022909"/>
    </source>
</evidence>
<dbReference type="AlphaFoldDB" id="A0A140KZB6"/>
<sequence>MNYEEALDYIHGIYKFGSKLGLENILYLLNLMGNPHQGLKVIHVAGTNGKGSTCAYISSVLAAQGYKVGLYTSPYLEEFTERIRVNGVNIPKEELAEITAFVKEKVEEMLSHGKNHPTEFEVVTAIGFEYFQRQAVDYLVLEVGLGGRGDSTNVIDHPMVSVITPIDFDHMDYLGDTLDKIAYEKAGIIKKNCPVVTYPQKPEALKVIEDVCGQLDAPLSIAPVDSVEVLRYDDAGQCFHGPYGEEKLEKLRISMLGEHQIQNAVVALTALHVLEKVHHVPISKEALYKGFQKANWPGRLEVMGRKPTVIIDGAHNVHGMKSLAKAIRTLYKDRRIILAMGMLGDKDVEGMLQEILPLADQVIVTKPKNPRAMEPDKLLQRMAPYQKEAIKKEDIGEAVEEAMKLASQEDVVIFCGSLYMIGDVRRILRSCI</sequence>
<organism evidence="21 22">
    <name type="scientific">Thermotalea metallivorans</name>
    <dbReference type="NCBI Taxonomy" id="520762"/>
    <lineage>
        <taxon>Bacteria</taxon>
        <taxon>Bacillati</taxon>
        <taxon>Bacillota</taxon>
        <taxon>Clostridia</taxon>
        <taxon>Peptostreptococcales</taxon>
        <taxon>Thermotaleaceae</taxon>
        <taxon>Thermotalea</taxon>
    </lineage>
</organism>
<comment type="pathway">
    <text evidence="2">Cofactor biosynthesis; tetrahydrofolate biosynthesis; 7,8-dihydrofolate from 2-amino-4-hydroxy-6-hydroxymethyl-7,8-dihydropteridine diphosphate and 4-aminobenzoate: step 2/2.</text>
</comment>
<evidence type="ECO:0000256" key="9">
    <source>
        <dbReference type="ARBA" id="ARBA00022598"/>
    </source>
</evidence>